<evidence type="ECO:0000313" key="2">
    <source>
        <dbReference type="Proteomes" id="UP000012174"/>
    </source>
</evidence>
<gene>
    <name evidence="1" type="ORF">UCREL1_10041</name>
</gene>
<dbReference type="OrthoDB" id="4658887at2759"/>
<protein>
    <submittedName>
        <fullName evidence="1">Uncharacterized protein</fullName>
    </submittedName>
</protein>
<dbReference type="AlphaFoldDB" id="M7SA49"/>
<dbReference type="EMBL" id="KB707312">
    <property type="protein sequence ID" value="EMR63019.1"/>
    <property type="molecule type" value="Genomic_DNA"/>
</dbReference>
<organism evidence="1 2">
    <name type="scientific">Eutypa lata (strain UCR-EL1)</name>
    <name type="common">Grapevine dieback disease fungus</name>
    <name type="synonym">Eutypa armeniacae</name>
    <dbReference type="NCBI Taxonomy" id="1287681"/>
    <lineage>
        <taxon>Eukaryota</taxon>
        <taxon>Fungi</taxon>
        <taxon>Dikarya</taxon>
        <taxon>Ascomycota</taxon>
        <taxon>Pezizomycotina</taxon>
        <taxon>Sordariomycetes</taxon>
        <taxon>Xylariomycetidae</taxon>
        <taxon>Xylariales</taxon>
        <taxon>Diatrypaceae</taxon>
        <taxon>Eutypa</taxon>
    </lineage>
</organism>
<name>M7SA49_EUTLA</name>
<dbReference type="Proteomes" id="UP000012174">
    <property type="component" value="Unassembled WGS sequence"/>
</dbReference>
<accession>M7SA49</accession>
<proteinExistence type="predicted"/>
<dbReference type="KEGG" id="ela:UCREL1_10041"/>
<sequence length="220" mass="24818">MSGASNYETIGDHGLKRIRAPFDQDNVAFIEPYLSPAPYNWRSFEILAPEQDNLSLNEYTVSQSHKAYVTTWVRLTESEEIGSQRLSNIRYRDMVLDNLKTANCDLKTVQFLGIGLISNLSARASIKSMFADFGRHIKDEGSVLVTPDHQGLFLRCLKENVFARGQEHMFGGRALAETNGAFIKSFRFISHGRTPGDDTEDPEDTRVELHMVTEIGRLTT</sequence>
<reference evidence="2" key="1">
    <citation type="journal article" date="2013" name="Genome Announc.">
        <title>Draft genome sequence of the grapevine dieback fungus Eutypa lata UCR-EL1.</title>
        <authorList>
            <person name="Blanco-Ulate B."/>
            <person name="Rolshausen P.E."/>
            <person name="Cantu D."/>
        </authorList>
    </citation>
    <scope>NUCLEOTIDE SEQUENCE [LARGE SCALE GENOMIC DNA]</scope>
    <source>
        <strain evidence="2">UCR-EL1</strain>
    </source>
</reference>
<keyword evidence="2" id="KW-1185">Reference proteome</keyword>
<dbReference type="HOGENOM" id="CLU_109010_0_0_1"/>
<evidence type="ECO:0000313" key="1">
    <source>
        <dbReference type="EMBL" id="EMR63019.1"/>
    </source>
</evidence>